<organism evidence="2 3">
    <name type="scientific">Eisenbergiella tayi</name>
    <dbReference type="NCBI Taxonomy" id="1432052"/>
    <lineage>
        <taxon>Bacteria</taxon>
        <taxon>Bacillati</taxon>
        <taxon>Bacillota</taxon>
        <taxon>Clostridia</taxon>
        <taxon>Lachnospirales</taxon>
        <taxon>Lachnospiraceae</taxon>
        <taxon>Eisenbergiella</taxon>
    </lineage>
</organism>
<feature type="transmembrane region" description="Helical" evidence="1">
    <location>
        <begin position="98"/>
        <end position="118"/>
    </location>
</feature>
<comment type="caution">
    <text evidence="2">The sequence shown here is derived from an EMBL/GenBank/DDBJ whole genome shotgun (WGS) entry which is preliminary data.</text>
</comment>
<dbReference type="Proteomes" id="UP000094067">
    <property type="component" value="Unassembled WGS sequence"/>
</dbReference>
<evidence type="ECO:0000313" key="2">
    <source>
        <dbReference type="EMBL" id="ODM06167.1"/>
    </source>
</evidence>
<reference evidence="2 3" key="1">
    <citation type="submission" date="2016-07" db="EMBL/GenBank/DDBJ databases">
        <title>Characterization of isolates of Eisenbergiella tayi derived from blood cultures, using whole genome sequencing.</title>
        <authorList>
            <person name="Burdz T."/>
            <person name="Wiebe D."/>
            <person name="Huynh C."/>
            <person name="Bernard K."/>
        </authorList>
    </citation>
    <scope>NUCLEOTIDE SEQUENCE [LARGE SCALE GENOMIC DNA]</scope>
    <source>
        <strain evidence="2 3">NML 110608</strain>
    </source>
</reference>
<evidence type="ECO:0000313" key="3">
    <source>
        <dbReference type="Proteomes" id="UP000094067"/>
    </source>
</evidence>
<dbReference type="RefSeq" id="WP_069152209.1">
    <property type="nucleotide sequence ID" value="NZ_MCGH01000002.1"/>
</dbReference>
<feature type="transmembrane region" description="Helical" evidence="1">
    <location>
        <begin position="174"/>
        <end position="196"/>
    </location>
</feature>
<feature type="transmembrane region" description="Helical" evidence="1">
    <location>
        <begin position="216"/>
        <end position="239"/>
    </location>
</feature>
<keyword evidence="1" id="KW-0812">Transmembrane</keyword>
<name>A0A1E3ACE6_9FIRM</name>
<feature type="transmembrane region" description="Helical" evidence="1">
    <location>
        <begin position="138"/>
        <end position="167"/>
    </location>
</feature>
<keyword evidence="1" id="KW-0472">Membrane</keyword>
<accession>A0A1E3ACE6</accession>
<evidence type="ECO:0000256" key="1">
    <source>
        <dbReference type="SAM" id="Phobius"/>
    </source>
</evidence>
<dbReference type="PATRIC" id="fig|1432052.4.peg.2297"/>
<protein>
    <submittedName>
        <fullName evidence="2">ABC-2 family transporter protein</fullName>
    </submittedName>
</protein>
<sequence>MNNLLKMNNYQLLRNRIFLGGCIGIFLLGFLTARTYETDVLGASGGIAASLSDIFIGMVYDSTFLHIIVSSLLALLLGQEFSHRTISQEVCSGHGRGTIFAGKVISYLLAFNFMIILYPFAGCIRQTSRFGLGGAGSFLFLVIKAVLYSFLLNSAVFLPAFFCCFWLRNSGKAVAFTAGLTFLLSLYLGYGMKLGFPVSFLPAYQIRKAVSTQALFLPSCLLSAAVWVGGMLFLSWHMFRKCDLK</sequence>
<dbReference type="EMBL" id="MCGH01000002">
    <property type="protein sequence ID" value="ODM06167.1"/>
    <property type="molecule type" value="Genomic_DNA"/>
</dbReference>
<dbReference type="AlphaFoldDB" id="A0A1E3ACE6"/>
<keyword evidence="1" id="KW-1133">Transmembrane helix</keyword>
<proteinExistence type="predicted"/>
<feature type="transmembrane region" description="Helical" evidence="1">
    <location>
        <begin position="12"/>
        <end position="34"/>
    </location>
</feature>
<feature type="transmembrane region" description="Helical" evidence="1">
    <location>
        <begin position="54"/>
        <end position="77"/>
    </location>
</feature>
<gene>
    <name evidence="2" type="ORF">BEI61_02056</name>
</gene>